<evidence type="ECO:0000256" key="1">
    <source>
        <dbReference type="SAM" id="Phobius"/>
    </source>
</evidence>
<proteinExistence type="predicted"/>
<dbReference type="AlphaFoldDB" id="A0A4R1BJD8"/>
<feature type="transmembrane region" description="Helical" evidence="1">
    <location>
        <begin position="310"/>
        <end position="331"/>
    </location>
</feature>
<feature type="transmembrane region" description="Helical" evidence="1">
    <location>
        <begin position="6"/>
        <end position="21"/>
    </location>
</feature>
<dbReference type="GO" id="GO:0006508">
    <property type="term" value="P:proteolysis"/>
    <property type="evidence" value="ECO:0007669"/>
    <property type="project" value="UniProtKB-KW"/>
</dbReference>
<keyword evidence="1" id="KW-0472">Membrane</keyword>
<keyword evidence="1" id="KW-0812">Transmembrane</keyword>
<dbReference type="Proteomes" id="UP000295244">
    <property type="component" value="Unassembled WGS sequence"/>
</dbReference>
<dbReference type="Pfam" id="PF02517">
    <property type="entry name" value="Rce1-like"/>
    <property type="match status" value="1"/>
</dbReference>
<gene>
    <name evidence="3" type="ORF">E0L93_07400</name>
</gene>
<sequence length="333" mass="35101">MGAGATIFLTTLVVILALIAHQGKRSRRAQASLAMILLFLSLMVAGVGVLLFFTLRLEGGAGISTAAAGAMAAILALAGLAGMALCLWPLRRLTGRRVKRAKLAEPTIFLGVWLFIMVLANNLIGFIAFMAVPDVTELLPGGGDLLSPAEILTTALPLVVVALFGVGFLIRRNVRQTARRLGYGGISAPELGIVGLFVLGSLGLAFAADAAFEYLQPELYREVGDISEGLFVPAGRPPLEAALFALLIGISAGFSEETLFRGAVQPALGIFATSVLFTSMHIQYGPSVVLIQIFIWSLAVGILRRKINTTAAFLAHAAYNFLVVMLAYAGFGI</sequence>
<feature type="transmembrane region" description="Helical" evidence="1">
    <location>
        <begin position="33"/>
        <end position="55"/>
    </location>
</feature>
<feature type="transmembrane region" description="Helical" evidence="1">
    <location>
        <begin position="67"/>
        <end position="88"/>
    </location>
</feature>
<evidence type="ECO:0000259" key="2">
    <source>
        <dbReference type="Pfam" id="PF02517"/>
    </source>
</evidence>
<dbReference type="GO" id="GO:0080120">
    <property type="term" value="P:CAAX-box protein maturation"/>
    <property type="evidence" value="ECO:0007669"/>
    <property type="project" value="UniProtKB-ARBA"/>
</dbReference>
<dbReference type="OrthoDB" id="2986398at2"/>
<dbReference type="GO" id="GO:0008237">
    <property type="term" value="F:metallopeptidase activity"/>
    <property type="evidence" value="ECO:0007669"/>
    <property type="project" value="UniProtKB-KW"/>
</dbReference>
<dbReference type="InterPro" id="IPR003675">
    <property type="entry name" value="Rce1/LyrA-like_dom"/>
</dbReference>
<feature type="transmembrane region" description="Helical" evidence="1">
    <location>
        <begin position="191"/>
        <end position="212"/>
    </location>
</feature>
<organism evidence="3 4">
    <name type="scientific">Rubrobacter taiwanensis</name>
    <dbReference type="NCBI Taxonomy" id="185139"/>
    <lineage>
        <taxon>Bacteria</taxon>
        <taxon>Bacillati</taxon>
        <taxon>Actinomycetota</taxon>
        <taxon>Rubrobacteria</taxon>
        <taxon>Rubrobacterales</taxon>
        <taxon>Rubrobacteraceae</taxon>
        <taxon>Rubrobacter</taxon>
    </lineage>
</organism>
<dbReference type="EMBL" id="SKBU01000014">
    <property type="protein sequence ID" value="TCJ17347.1"/>
    <property type="molecule type" value="Genomic_DNA"/>
</dbReference>
<feature type="transmembrane region" description="Helical" evidence="1">
    <location>
        <begin position="284"/>
        <end position="303"/>
    </location>
</feature>
<keyword evidence="3" id="KW-0482">Metalloprotease</keyword>
<feature type="transmembrane region" description="Helical" evidence="1">
    <location>
        <begin position="151"/>
        <end position="170"/>
    </location>
</feature>
<reference evidence="3 4" key="1">
    <citation type="submission" date="2019-03" db="EMBL/GenBank/DDBJ databases">
        <title>Whole genome sequence of a novel Rubrobacter taiwanensis strain, isolated from Yellowstone National Park.</title>
        <authorList>
            <person name="Freed S."/>
            <person name="Ramaley R.F."/>
            <person name="Kyndt J.A."/>
        </authorList>
    </citation>
    <scope>NUCLEOTIDE SEQUENCE [LARGE SCALE GENOMIC DNA]</scope>
    <source>
        <strain evidence="3 4">Yellowstone</strain>
    </source>
</reference>
<evidence type="ECO:0000313" key="4">
    <source>
        <dbReference type="Proteomes" id="UP000295244"/>
    </source>
</evidence>
<dbReference type="RefSeq" id="WP_132690501.1">
    <property type="nucleotide sequence ID" value="NZ_SKBU01000014.1"/>
</dbReference>
<feature type="domain" description="CAAX prenyl protease 2/Lysostaphin resistance protein A-like" evidence="2">
    <location>
        <begin position="240"/>
        <end position="322"/>
    </location>
</feature>
<keyword evidence="4" id="KW-1185">Reference proteome</keyword>
<name>A0A4R1BJD8_9ACTN</name>
<accession>A0A4R1BJD8</accession>
<evidence type="ECO:0000313" key="3">
    <source>
        <dbReference type="EMBL" id="TCJ17347.1"/>
    </source>
</evidence>
<keyword evidence="3" id="KW-0645">Protease</keyword>
<protein>
    <submittedName>
        <fullName evidence="3">CPBP family intramembrane metalloprotease</fullName>
    </submittedName>
</protein>
<feature type="transmembrane region" description="Helical" evidence="1">
    <location>
        <begin position="108"/>
        <end position="131"/>
    </location>
</feature>
<keyword evidence="3" id="KW-0378">Hydrolase</keyword>
<dbReference type="GO" id="GO:0004175">
    <property type="term" value="F:endopeptidase activity"/>
    <property type="evidence" value="ECO:0007669"/>
    <property type="project" value="UniProtKB-ARBA"/>
</dbReference>
<comment type="caution">
    <text evidence="3">The sequence shown here is derived from an EMBL/GenBank/DDBJ whole genome shotgun (WGS) entry which is preliminary data.</text>
</comment>
<keyword evidence="1" id="KW-1133">Transmembrane helix</keyword>